<dbReference type="InterPro" id="IPR036188">
    <property type="entry name" value="FAD/NAD-bd_sf"/>
</dbReference>
<keyword evidence="5" id="KW-1185">Reference proteome</keyword>
<evidence type="ECO:0000313" key="5">
    <source>
        <dbReference type="Proteomes" id="UP001152888"/>
    </source>
</evidence>
<dbReference type="InterPro" id="IPR007867">
    <property type="entry name" value="GMC_OxRtase_C"/>
</dbReference>
<feature type="domain" description="Glucose-methanol-choline oxidoreductase C-terminal" evidence="2">
    <location>
        <begin position="2"/>
        <end position="58"/>
    </location>
</feature>
<dbReference type="OrthoDB" id="269227at2759"/>
<gene>
    <name evidence="3" type="ORF">ACAOBT_LOCUS25394</name>
    <name evidence="4" type="ORF">ACAOBT_LOCUS30843</name>
</gene>
<evidence type="ECO:0000256" key="1">
    <source>
        <dbReference type="ARBA" id="ARBA00010790"/>
    </source>
</evidence>
<proteinExistence type="inferred from homology"/>
<protein>
    <recommendedName>
        <fullName evidence="2">Glucose-methanol-choline oxidoreductase C-terminal domain-containing protein</fullName>
    </recommendedName>
</protein>
<dbReference type="SUPFAM" id="SSF51905">
    <property type="entry name" value="FAD/NAD(P)-binding domain"/>
    <property type="match status" value="1"/>
</dbReference>
<name>A0A9P0LW52_ACAOB</name>
<dbReference type="EMBL" id="CAKOFQ010007394">
    <property type="protein sequence ID" value="CAH2000162.1"/>
    <property type="molecule type" value="Genomic_DNA"/>
</dbReference>
<dbReference type="PANTHER" id="PTHR11552:SF215">
    <property type="entry name" value="FI02019P"/>
    <property type="match status" value="1"/>
</dbReference>
<comment type="similarity">
    <text evidence="1">Belongs to the GMC oxidoreductase family.</text>
</comment>
<accession>A0A9P0LW52</accession>
<dbReference type="Pfam" id="PF05199">
    <property type="entry name" value="GMC_oxred_C"/>
    <property type="match status" value="1"/>
</dbReference>
<organism evidence="3 5">
    <name type="scientific">Acanthoscelides obtectus</name>
    <name type="common">Bean weevil</name>
    <name type="synonym">Bruchus obtectus</name>
    <dbReference type="NCBI Taxonomy" id="200917"/>
    <lineage>
        <taxon>Eukaryota</taxon>
        <taxon>Metazoa</taxon>
        <taxon>Ecdysozoa</taxon>
        <taxon>Arthropoda</taxon>
        <taxon>Hexapoda</taxon>
        <taxon>Insecta</taxon>
        <taxon>Pterygota</taxon>
        <taxon>Neoptera</taxon>
        <taxon>Endopterygota</taxon>
        <taxon>Coleoptera</taxon>
        <taxon>Polyphaga</taxon>
        <taxon>Cucujiformia</taxon>
        <taxon>Chrysomeloidea</taxon>
        <taxon>Chrysomelidae</taxon>
        <taxon>Bruchinae</taxon>
        <taxon>Bruchini</taxon>
        <taxon>Acanthoscelides</taxon>
    </lineage>
</organism>
<evidence type="ECO:0000313" key="3">
    <source>
        <dbReference type="EMBL" id="CAH2000162.1"/>
    </source>
</evidence>
<dbReference type="PANTHER" id="PTHR11552">
    <property type="entry name" value="GLUCOSE-METHANOL-CHOLINE GMC OXIDOREDUCTASE"/>
    <property type="match status" value="1"/>
</dbReference>
<sequence>MTIYHPVGTCKMGPDSDNDAVVDPRLRVYGVAGLRVIDASIMPTIPSGNTNAPAIMVGEKGADLIKEDWLDGYRGF</sequence>
<dbReference type="Gene3D" id="3.50.50.60">
    <property type="entry name" value="FAD/NAD(P)-binding domain"/>
    <property type="match status" value="1"/>
</dbReference>
<reference evidence="3" key="1">
    <citation type="submission" date="2022-03" db="EMBL/GenBank/DDBJ databases">
        <authorList>
            <person name="Sayadi A."/>
        </authorList>
    </citation>
    <scope>NUCLEOTIDE SEQUENCE</scope>
</reference>
<dbReference type="InterPro" id="IPR012132">
    <property type="entry name" value="GMC_OxRdtase"/>
</dbReference>
<comment type="caution">
    <text evidence="3">The sequence shown here is derived from an EMBL/GenBank/DDBJ whole genome shotgun (WGS) entry which is preliminary data.</text>
</comment>
<evidence type="ECO:0000259" key="2">
    <source>
        <dbReference type="Pfam" id="PF05199"/>
    </source>
</evidence>
<dbReference type="GO" id="GO:0016614">
    <property type="term" value="F:oxidoreductase activity, acting on CH-OH group of donors"/>
    <property type="evidence" value="ECO:0007669"/>
    <property type="project" value="InterPro"/>
</dbReference>
<dbReference type="EMBL" id="CAKOFQ010007878">
    <property type="protein sequence ID" value="CAH2009407.1"/>
    <property type="molecule type" value="Genomic_DNA"/>
</dbReference>
<dbReference type="GO" id="GO:0050660">
    <property type="term" value="F:flavin adenine dinucleotide binding"/>
    <property type="evidence" value="ECO:0007669"/>
    <property type="project" value="InterPro"/>
</dbReference>
<evidence type="ECO:0000313" key="4">
    <source>
        <dbReference type="EMBL" id="CAH2009407.1"/>
    </source>
</evidence>
<dbReference type="Proteomes" id="UP001152888">
    <property type="component" value="Unassembled WGS sequence"/>
</dbReference>
<dbReference type="AlphaFoldDB" id="A0A9P0LW52"/>